<dbReference type="GO" id="GO:0005737">
    <property type="term" value="C:cytoplasm"/>
    <property type="evidence" value="ECO:0007669"/>
    <property type="project" value="UniProtKB-SubCell"/>
</dbReference>
<feature type="domain" description="RecX second three-helical" evidence="6">
    <location>
        <begin position="55"/>
        <end position="94"/>
    </location>
</feature>
<evidence type="ECO:0000313" key="9">
    <source>
        <dbReference type="Proteomes" id="UP000242972"/>
    </source>
</evidence>
<name>A0A2T2XLZ9_9FIRM</name>
<comment type="similarity">
    <text evidence="2 5">Belongs to the RecX family.</text>
</comment>
<evidence type="ECO:0000313" key="8">
    <source>
        <dbReference type="EMBL" id="PSR35525.1"/>
    </source>
</evidence>
<evidence type="ECO:0000259" key="7">
    <source>
        <dbReference type="Pfam" id="PF21982"/>
    </source>
</evidence>
<organism evidence="8 9">
    <name type="scientific">Sulfobacillus benefaciens</name>
    <dbReference type="NCBI Taxonomy" id="453960"/>
    <lineage>
        <taxon>Bacteria</taxon>
        <taxon>Bacillati</taxon>
        <taxon>Bacillota</taxon>
        <taxon>Clostridia</taxon>
        <taxon>Eubacteriales</taxon>
        <taxon>Clostridiales Family XVII. Incertae Sedis</taxon>
        <taxon>Sulfobacillus</taxon>
    </lineage>
</organism>
<comment type="function">
    <text evidence="5">Modulates RecA activity.</text>
</comment>
<evidence type="ECO:0000256" key="5">
    <source>
        <dbReference type="HAMAP-Rule" id="MF_01114"/>
    </source>
</evidence>
<reference evidence="8 9" key="1">
    <citation type="journal article" date="2014" name="BMC Genomics">
        <title>Comparison of environmental and isolate Sulfobacillus genomes reveals diverse carbon, sulfur, nitrogen, and hydrogen metabolisms.</title>
        <authorList>
            <person name="Justice N.B."/>
            <person name="Norman A."/>
            <person name="Brown C.T."/>
            <person name="Singh A."/>
            <person name="Thomas B.C."/>
            <person name="Banfield J.F."/>
        </authorList>
    </citation>
    <scope>NUCLEOTIDE SEQUENCE [LARGE SCALE GENOMIC DNA]</scope>
    <source>
        <strain evidence="8">AMDSBA4</strain>
    </source>
</reference>
<dbReference type="InterPro" id="IPR036388">
    <property type="entry name" value="WH-like_DNA-bd_sf"/>
</dbReference>
<evidence type="ECO:0000256" key="2">
    <source>
        <dbReference type="ARBA" id="ARBA00009695"/>
    </source>
</evidence>
<evidence type="ECO:0000259" key="6">
    <source>
        <dbReference type="Pfam" id="PF02631"/>
    </source>
</evidence>
<keyword evidence="4 5" id="KW-0963">Cytoplasm</keyword>
<dbReference type="Gene3D" id="1.10.10.10">
    <property type="entry name" value="Winged helix-like DNA-binding domain superfamily/Winged helix DNA-binding domain"/>
    <property type="match status" value="2"/>
</dbReference>
<dbReference type="PANTHER" id="PTHR33602:SF1">
    <property type="entry name" value="REGULATORY PROTEIN RECX FAMILY PROTEIN"/>
    <property type="match status" value="1"/>
</dbReference>
<dbReference type="GO" id="GO:0006282">
    <property type="term" value="P:regulation of DNA repair"/>
    <property type="evidence" value="ECO:0007669"/>
    <property type="project" value="UniProtKB-UniRule"/>
</dbReference>
<evidence type="ECO:0000256" key="4">
    <source>
        <dbReference type="ARBA" id="ARBA00022490"/>
    </source>
</evidence>
<gene>
    <name evidence="5" type="primary">recX</name>
    <name evidence="8" type="ORF">C7B46_00595</name>
</gene>
<dbReference type="AlphaFoldDB" id="A0A2T2XLZ9"/>
<dbReference type="InterPro" id="IPR053924">
    <property type="entry name" value="RecX_HTH_2nd"/>
</dbReference>
<dbReference type="EMBL" id="PXYW01000001">
    <property type="protein sequence ID" value="PSR35525.1"/>
    <property type="molecule type" value="Genomic_DNA"/>
</dbReference>
<accession>A0A2T2XLZ9</accession>
<comment type="caution">
    <text evidence="8">The sequence shown here is derived from an EMBL/GenBank/DDBJ whole genome shotgun (WGS) entry which is preliminary data.</text>
</comment>
<protein>
    <recommendedName>
        <fullName evidence="3 5">Regulatory protein RecX</fullName>
    </recommendedName>
</protein>
<dbReference type="Pfam" id="PF21982">
    <property type="entry name" value="RecX_HTH1"/>
    <property type="match status" value="1"/>
</dbReference>
<dbReference type="Pfam" id="PF02631">
    <property type="entry name" value="RecX_HTH2"/>
    <property type="match status" value="1"/>
</dbReference>
<comment type="subcellular location">
    <subcellularLocation>
        <location evidence="1 5">Cytoplasm</location>
    </subcellularLocation>
</comment>
<proteinExistence type="inferred from homology"/>
<dbReference type="InterPro" id="IPR003783">
    <property type="entry name" value="Regulatory_RecX"/>
</dbReference>
<evidence type="ECO:0000256" key="1">
    <source>
        <dbReference type="ARBA" id="ARBA00004496"/>
    </source>
</evidence>
<dbReference type="PANTHER" id="PTHR33602">
    <property type="entry name" value="REGULATORY PROTEIN RECX FAMILY PROTEIN"/>
    <property type="match status" value="1"/>
</dbReference>
<dbReference type="HAMAP" id="MF_01114">
    <property type="entry name" value="RecX"/>
    <property type="match status" value="1"/>
</dbReference>
<dbReference type="Proteomes" id="UP000242972">
    <property type="component" value="Unassembled WGS sequence"/>
</dbReference>
<sequence>MDQPENKEAYLYALRLLAQRDLSVEEMRQRLLRRRFQTDAVNMVVQHLVAEGAINDLRVARESIAFALQRARSGPLVIRHKLAQRGIDRDTIDVAWQDGTAEVNWLAIAEAIKERYDMRDPRQRARCARYLDRQGFPSSVIRVVMATEESPEKERDTWL</sequence>
<feature type="domain" description="RecX first three-helical" evidence="7">
    <location>
        <begin position="9"/>
        <end position="48"/>
    </location>
</feature>
<evidence type="ECO:0000256" key="3">
    <source>
        <dbReference type="ARBA" id="ARBA00018111"/>
    </source>
</evidence>
<dbReference type="InterPro" id="IPR053926">
    <property type="entry name" value="RecX_HTH_1st"/>
</dbReference>